<organism evidence="1">
    <name type="scientific">freshwater metagenome</name>
    <dbReference type="NCBI Taxonomy" id="449393"/>
    <lineage>
        <taxon>unclassified sequences</taxon>
        <taxon>metagenomes</taxon>
        <taxon>ecological metagenomes</taxon>
    </lineage>
</organism>
<name>A0A6J7Q865_9ZZZZ</name>
<proteinExistence type="predicted"/>
<accession>A0A6J7Q865</accession>
<sequence length="100" mass="10640">MSTGLPNFPSAFSTSSEIGLPTMSEANSTCEALGKAVPTTLPLRMIVILSAASWTSRNLWVMKTIDVPLSRKLFIFLNNSSVSCGVKTAVGSSRMRTLAS</sequence>
<dbReference type="EMBL" id="CAFBPG010000054">
    <property type="protein sequence ID" value="CAB5012399.1"/>
    <property type="molecule type" value="Genomic_DNA"/>
</dbReference>
<reference evidence="1" key="1">
    <citation type="submission" date="2020-05" db="EMBL/GenBank/DDBJ databases">
        <authorList>
            <person name="Chiriac C."/>
            <person name="Salcher M."/>
            <person name="Ghai R."/>
            <person name="Kavagutti S V."/>
        </authorList>
    </citation>
    <scope>NUCLEOTIDE SEQUENCE</scope>
</reference>
<evidence type="ECO:0000313" key="1">
    <source>
        <dbReference type="EMBL" id="CAB5012399.1"/>
    </source>
</evidence>
<protein>
    <submittedName>
        <fullName evidence="1">Unannotated protein</fullName>
    </submittedName>
</protein>
<gene>
    <name evidence="1" type="ORF">UFOPK4074_00714</name>
</gene>
<dbReference type="AlphaFoldDB" id="A0A6J7Q865"/>